<comment type="caution">
    <text evidence="1">The sequence shown here is derived from an EMBL/GenBank/DDBJ whole genome shotgun (WGS) entry which is preliminary data.</text>
</comment>
<dbReference type="AlphaFoldDB" id="A0AAX1US36"/>
<proteinExistence type="predicted"/>
<dbReference type="EMBL" id="QWGP01000001">
    <property type="protein sequence ID" value="RHZ98843.1"/>
    <property type="molecule type" value="Genomic_DNA"/>
</dbReference>
<reference evidence="1 2" key="1">
    <citation type="submission" date="2018-08" db="EMBL/GenBank/DDBJ databases">
        <title>Draft genome sequence of Rhodobacter sphaeroides FY.</title>
        <authorList>
            <person name="Rayyan A."/>
            <person name="Meyer T.E."/>
            <person name="Kyndt J.A."/>
        </authorList>
    </citation>
    <scope>NUCLEOTIDE SEQUENCE [LARGE SCALE GENOMIC DNA]</scope>
    <source>
        <strain evidence="1 2">FY</strain>
    </source>
</reference>
<sequence length="74" mass="8140">MSLYALDRHKRACRMLGYVLTVGDDPGAWVSLAAVLFVRLTPQERAALAYAALSTIEPDDREAVFSAAQWGEVE</sequence>
<evidence type="ECO:0000313" key="1">
    <source>
        <dbReference type="EMBL" id="RHZ98843.1"/>
    </source>
</evidence>
<protein>
    <submittedName>
        <fullName evidence="1">Uncharacterized protein</fullName>
    </submittedName>
</protein>
<name>A0AAX1US36_CERSP</name>
<organism evidence="1 2">
    <name type="scientific">Cereibacter sphaeroides</name>
    <name type="common">Rhodobacter sphaeroides</name>
    <dbReference type="NCBI Taxonomy" id="1063"/>
    <lineage>
        <taxon>Bacteria</taxon>
        <taxon>Pseudomonadati</taxon>
        <taxon>Pseudomonadota</taxon>
        <taxon>Alphaproteobacteria</taxon>
        <taxon>Rhodobacterales</taxon>
        <taxon>Paracoccaceae</taxon>
        <taxon>Cereibacter</taxon>
    </lineage>
</organism>
<accession>A0AAX1US36</accession>
<evidence type="ECO:0000313" key="2">
    <source>
        <dbReference type="Proteomes" id="UP000266305"/>
    </source>
</evidence>
<gene>
    <name evidence="1" type="ORF">D1114_01795</name>
</gene>
<dbReference type="RefSeq" id="WP_118999134.1">
    <property type="nucleotide sequence ID" value="NZ_QWGP01000001.1"/>
</dbReference>
<dbReference type="Proteomes" id="UP000266305">
    <property type="component" value="Unassembled WGS sequence"/>
</dbReference>